<protein>
    <recommendedName>
        <fullName evidence="3">Surface antigen domain-containing protein</fullName>
    </recommendedName>
</protein>
<keyword evidence="2" id="KW-1185">Reference proteome</keyword>
<comment type="caution">
    <text evidence="1">The sequence shown here is derived from an EMBL/GenBank/DDBJ whole genome shotgun (WGS) entry which is preliminary data.</text>
</comment>
<organism evidence="1 2">
    <name type="scientific">Roseomonas marmotae</name>
    <dbReference type="NCBI Taxonomy" id="2768161"/>
    <lineage>
        <taxon>Bacteria</taxon>
        <taxon>Pseudomonadati</taxon>
        <taxon>Pseudomonadota</taxon>
        <taxon>Alphaproteobacteria</taxon>
        <taxon>Acetobacterales</taxon>
        <taxon>Roseomonadaceae</taxon>
        <taxon>Roseomonas</taxon>
    </lineage>
</organism>
<dbReference type="RefSeq" id="WP_207448589.1">
    <property type="nucleotide sequence ID" value="NZ_CP061091.1"/>
</dbReference>
<dbReference type="EMBL" id="JACTNF010000016">
    <property type="protein sequence ID" value="MBO1076014.1"/>
    <property type="molecule type" value="Genomic_DNA"/>
</dbReference>
<proteinExistence type="predicted"/>
<reference evidence="1 2" key="1">
    <citation type="submission" date="2020-09" db="EMBL/GenBank/DDBJ databases">
        <title>Roseomonas.</title>
        <authorList>
            <person name="Zhu W."/>
        </authorList>
    </citation>
    <scope>NUCLEOTIDE SEQUENCE [LARGE SCALE GENOMIC DNA]</scope>
    <source>
        <strain evidence="1 2">1311</strain>
    </source>
</reference>
<sequence>MTTQLLMDAEALPRPFAPRFRALAVLGLLLLGLPACSSVSSSGATQAAVVMVPAVRQADPLADFAARAQPGQQETVGSPPTPVRLVRVYNSGAGRQCRQLLLGSSSTGRQVLYCEDSTGQMTAVRPLLRGGGTGSL</sequence>
<evidence type="ECO:0000313" key="1">
    <source>
        <dbReference type="EMBL" id="MBO1076014.1"/>
    </source>
</evidence>
<gene>
    <name evidence="1" type="ORF">IAI60_15460</name>
</gene>
<accession>A0ABS3KEX7</accession>
<evidence type="ECO:0008006" key="3">
    <source>
        <dbReference type="Google" id="ProtNLM"/>
    </source>
</evidence>
<name>A0ABS3KEX7_9PROT</name>
<dbReference type="Proteomes" id="UP001518990">
    <property type="component" value="Unassembled WGS sequence"/>
</dbReference>
<evidence type="ECO:0000313" key="2">
    <source>
        <dbReference type="Proteomes" id="UP001518990"/>
    </source>
</evidence>